<gene>
    <name evidence="3" type="ORF">LPTSP3_g21340</name>
</gene>
<evidence type="ECO:0000313" key="4">
    <source>
        <dbReference type="Proteomes" id="UP000245263"/>
    </source>
</evidence>
<sequence length="440" mass="49876">MNQIIVGGGLAGVVASILLAKKNKKVVLIEKDESLGGLLRSFTDDAGVSYDFGTHVPMQFGNSALDEILFGGMTENEWHYLDILKPCNYTSGKMYNLSQLPYIPHFPKDILQSAFFEILNLPDFEIQKCKNADEYLRHEYGNTLTESFFAPVIKKLMSEDLVNLHPMVHTLFGYQRLILGDPLFSREIKKSAFFDRKIAFHSFNEGSGGKTNFYPKQGGIGKWIELLGKKAKDAGVEILTGTTIQSLDTDGSVLKKVKTDKGDFEIDRLIWTIPPSLFYMTQKMPIPGEAPKFQGMCLLNLTFNKRFNTDNYFVYCNQPEFKSFRITLYPNLQQRPDSGPFNLTVEVLDREIGDLAALKSKVLDELIQMNLIDKGHSVLSEKIIKISNGFPIYTNKFVEDSEIQRNKILENFSNITLLGKASGKNFFMHHVLQEVYEVLL</sequence>
<evidence type="ECO:0000313" key="3">
    <source>
        <dbReference type="EMBL" id="BDA79204.1"/>
    </source>
</evidence>
<dbReference type="Pfam" id="PF13450">
    <property type="entry name" value="NAD_binding_8"/>
    <property type="match status" value="1"/>
</dbReference>
<dbReference type="PANTHER" id="PTHR43734:SF7">
    <property type="entry name" value="4,4'-DIAPONEUROSPORENE OXYGENASE"/>
    <property type="match status" value="1"/>
</dbReference>
<proteinExistence type="inferred from homology"/>
<dbReference type="RefSeq" id="WP_109019378.1">
    <property type="nucleotide sequence ID" value="NZ_AP025028.1"/>
</dbReference>
<evidence type="ECO:0000256" key="2">
    <source>
        <dbReference type="ARBA" id="ARBA00023002"/>
    </source>
</evidence>
<dbReference type="PANTHER" id="PTHR43734">
    <property type="entry name" value="PHYTOENE DESATURASE"/>
    <property type="match status" value="1"/>
</dbReference>
<organism evidence="3 4">
    <name type="scientific">Leptospira kobayashii</name>
    <dbReference type="NCBI Taxonomy" id="1917830"/>
    <lineage>
        <taxon>Bacteria</taxon>
        <taxon>Pseudomonadati</taxon>
        <taxon>Spirochaetota</taxon>
        <taxon>Spirochaetia</taxon>
        <taxon>Leptospirales</taxon>
        <taxon>Leptospiraceae</taxon>
        <taxon>Leptospira</taxon>
    </lineage>
</organism>
<reference evidence="3 4" key="1">
    <citation type="submission" date="2021-08" db="EMBL/GenBank/DDBJ databases">
        <title>Complete genome sequence of Leptospira kobayashii strain E30.</title>
        <authorList>
            <person name="Nakao R."/>
            <person name="Nakamura S."/>
            <person name="Masuzawa T."/>
            <person name="Koizumi N."/>
        </authorList>
    </citation>
    <scope>NUCLEOTIDE SEQUENCE [LARGE SCALE GENOMIC DNA]</scope>
    <source>
        <strain evidence="3 4">E30</strain>
    </source>
</reference>
<dbReference type="Gene3D" id="3.50.50.60">
    <property type="entry name" value="FAD/NAD(P)-binding domain"/>
    <property type="match status" value="1"/>
</dbReference>
<keyword evidence="2" id="KW-0560">Oxidoreductase</keyword>
<evidence type="ECO:0000256" key="1">
    <source>
        <dbReference type="ARBA" id="ARBA00006046"/>
    </source>
</evidence>
<dbReference type="Proteomes" id="UP000245263">
    <property type="component" value="Chromosome 1"/>
</dbReference>
<dbReference type="InterPro" id="IPR036188">
    <property type="entry name" value="FAD/NAD-bd_sf"/>
</dbReference>
<dbReference type="SUPFAM" id="SSF51905">
    <property type="entry name" value="FAD/NAD(P)-binding domain"/>
    <property type="match status" value="1"/>
</dbReference>
<keyword evidence="4" id="KW-1185">Reference proteome</keyword>
<name>A0ABM7UK65_9LEPT</name>
<dbReference type="EMBL" id="AP025028">
    <property type="protein sequence ID" value="BDA79204.1"/>
    <property type="molecule type" value="Genomic_DNA"/>
</dbReference>
<protein>
    <recommendedName>
        <fullName evidence="5">NAD(P)-binding Rossmann-like domain protein</fullName>
    </recommendedName>
</protein>
<comment type="similarity">
    <text evidence="1">Belongs to the carotenoid/retinoid oxidoreductase family.</text>
</comment>
<evidence type="ECO:0008006" key="5">
    <source>
        <dbReference type="Google" id="ProtNLM"/>
    </source>
</evidence>
<accession>A0ABM7UK65</accession>